<gene>
    <name evidence="9" type="ORF">GTZ99_10500</name>
</gene>
<evidence type="ECO:0000256" key="7">
    <source>
        <dbReference type="SAM" id="Phobius"/>
    </source>
</evidence>
<dbReference type="Proteomes" id="UP000753724">
    <property type="component" value="Unassembled WGS sequence"/>
</dbReference>
<reference evidence="10" key="1">
    <citation type="submission" date="2020-01" db="EMBL/GenBank/DDBJ databases">
        <title>Sphingomonas sp. strain CSW-10.</title>
        <authorList>
            <person name="Chen W.-M."/>
        </authorList>
    </citation>
    <scope>NUCLEOTIDE SEQUENCE [LARGE SCALE GENOMIC DNA]</scope>
    <source>
        <strain evidence="10">FSY-8</strain>
    </source>
</reference>
<evidence type="ECO:0000256" key="5">
    <source>
        <dbReference type="ARBA" id="ARBA00023157"/>
    </source>
</evidence>
<dbReference type="InterPro" id="IPR013766">
    <property type="entry name" value="Thioredoxin_domain"/>
</dbReference>
<evidence type="ECO:0000256" key="6">
    <source>
        <dbReference type="ARBA" id="ARBA00023284"/>
    </source>
</evidence>
<dbReference type="PANTHER" id="PTHR13887:SF14">
    <property type="entry name" value="DISULFIDE BOND FORMATION PROTEIN D"/>
    <property type="match status" value="1"/>
</dbReference>
<name>A0ABW9XEL2_9SPHN</name>
<proteinExistence type="inferred from homology"/>
<dbReference type="RefSeq" id="WP_161718650.1">
    <property type="nucleotide sequence ID" value="NZ_JAAAPO010000004.1"/>
</dbReference>
<evidence type="ECO:0000256" key="2">
    <source>
        <dbReference type="ARBA" id="ARBA00005791"/>
    </source>
</evidence>
<keyword evidence="6" id="KW-0676">Redox-active center</keyword>
<keyword evidence="7" id="KW-1133">Transmembrane helix</keyword>
<dbReference type="EMBL" id="JAAAPO010000004">
    <property type="protein sequence ID" value="NBC36985.1"/>
    <property type="molecule type" value="Genomic_DNA"/>
</dbReference>
<keyword evidence="10" id="KW-1185">Reference proteome</keyword>
<dbReference type="InterPro" id="IPR012336">
    <property type="entry name" value="Thioredoxin-like_fold"/>
</dbReference>
<dbReference type="InterPro" id="IPR036249">
    <property type="entry name" value="Thioredoxin-like_sf"/>
</dbReference>
<protein>
    <submittedName>
        <fullName evidence="9">Thioredoxin domain-containing protein</fullName>
    </submittedName>
</protein>
<evidence type="ECO:0000256" key="4">
    <source>
        <dbReference type="ARBA" id="ARBA00023002"/>
    </source>
</evidence>
<sequence length="243" mass="25473">MTQPTPVARPLWQVGLVGLVGGVVGAALLQAVPLPLPRAGADQAVRDYILSHPEILPEAVDKLRNAEADKAIAAVRPEVEKAFPGAVLGNPQGKQVLVEFMDFACGYCRKSEEDVARLIAANPQLKVVLRQLPILSPESTDAAKWALAAAEQGKYAAFHHAMYQAGRPDAAGIAAAAKVAGLDITRAQATIARPDIQAEIERNLDLARKLGLNGTPSWIIGGAVLGGAVGHDELAKAIAAQKQ</sequence>
<keyword evidence="5" id="KW-1015">Disulfide bond</keyword>
<dbReference type="InterPro" id="IPR041205">
    <property type="entry name" value="ScsC_N"/>
</dbReference>
<accession>A0ABW9XEL2</accession>
<evidence type="ECO:0000313" key="9">
    <source>
        <dbReference type="EMBL" id="NBC36985.1"/>
    </source>
</evidence>
<comment type="caution">
    <text evidence="9">The sequence shown here is derived from an EMBL/GenBank/DDBJ whole genome shotgun (WGS) entry which is preliminary data.</text>
</comment>
<evidence type="ECO:0000259" key="8">
    <source>
        <dbReference type="PROSITE" id="PS51352"/>
    </source>
</evidence>
<comment type="similarity">
    <text evidence="2">Belongs to the thioredoxin family. DsbA subfamily.</text>
</comment>
<organism evidence="9 10">
    <name type="scientific">Novosphingobium ovatum</name>
    <dbReference type="NCBI Taxonomy" id="1908523"/>
    <lineage>
        <taxon>Bacteria</taxon>
        <taxon>Pseudomonadati</taxon>
        <taxon>Pseudomonadota</taxon>
        <taxon>Alphaproteobacteria</taxon>
        <taxon>Sphingomonadales</taxon>
        <taxon>Sphingomonadaceae</taxon>
        <taxon>Novosphingobium</taxon>
    </lineage>
</organism>
<dbReference type="PANTHER" id="PTHR13887">
    <property type="entry name" value="GLUTATHIONE S-TRANSFERASE KAPPA"/>
    <property type="match status" value="1"/>
</dbReference>
<dbReference type="Pfam" id="PF18312">
    <property type="entry name" value="ScsC_N"/>
    <property type="match status" value="1"/>
</dbReference>
<dbReference type="PROSITE" id="PS51352">
    <property type="entry name" value="THIOREDOXIN_2"/>
    <property type="match status" value="1"/>
</dbReference>
<dbReference type="SUPFAM" id="SSF52833">
    <property type="entry name" value="Thioredoxin-like"/>
    <property type="match status" value="1"/>
</dbReference>
<feature type="transmembrane region" description="Helical" evidence="7">
    <location>
        <begin position="12"/>
        <end position="32"/>
    </location>
</feature>
<feature type="domain" description="Thioredoxin" evidence="8">
    <location>
        <begin position="30"/>
        <end position="243"/>
    </location>
</feature>
<dbReference type="Gene3D" id="3.40.30.10">
    <property type="entry name" value="Glutaredoxin"/>
    <property type="match status" value="1"/>
</dbReference>
<keyword evidence="7" id="KW-0472">Membrane</keyword>
<comment type="function">
    <text evidence="1">May be required for disulfide bond formation in some proteins.</text>
</comment>
<evidence type="ECO:0000256" key="3">
    <source>
        <dbReference type="ARBA" id="ARBA00022729"/>
    </source>
</evidence>
<keyword evidence="7" id="KW-0812">Transmembrane</keyword>
<keyword evidence="3" id="KW-0732">Signal</keyword>
<dbReference type="Pfam" id="PF13462">
    <property type="entry name" value="Thioredoxin_4"/>
    <property type="match status" value="1"/>
</dbReference>
<evidence type="ECO:0000313" key="10">
    <source>
        <dbReference type="Proteomes" id="UP000753724"/>
    </source>
</evidence>
<keyword evidence="4" id="KW-0560">Oxidoreductase</keyword>
<evidence type="ECO:0000256" key="1">
    <source>
        <dbReference type="ARBA" id="ARBA00003565"/>
    </source>
</evidence>